<evidence type="ECO:0000256" key="6">
    <source>
        <dbReference type="ARBA" id="ARBA00022679"/>
    </source>
</evidence>
<dbReference type="STRING" id="1081102.A0A167NHI9"/>
<dbReference type="OrthoDB" id="200924at2759"/>
<comment type="catalytic activity">
    <reaction evidence="14">
        <text>a 5'-end diphospho-ribonucleoside in mRNA + GTP + H(+) = a 5'-end (5'-triphosphoguanosine)-ribonucleoside in mRNA + diphosphate</text>
        <dbReference type="Rhea" id="RHEA:67012"/>
        <dbReference type="Rhea" id="RHEA-COMP:17165"/>
        <dbReference type="Rhea" id="RHEA-COMP:17166"/>
        <dbReference type="ChEBI" id="CHEBI:15378"/>
        <dbReference type="ChEBI" id="CHEBI:33019"/>
        <dbReference type="ChEBI" id="CHEBI:37565"/>
        <dbReference type="ChEBI" id="CHEBI:167616"/>
        <dbReference type="ChEBI" id="CHEBI:167617"/>
        <dbReference type="EC" id="2.7.7.50"/>
    </reaction>
    <physiologicalReaction direction="left-to-right" evidence="14">
        <dbReference type="Rhea" id="RHEA:67013"/>
    </physiologicalReaction>
</comment>
<dbReference type="EC" id="2.7.7.50" evidence="3 16"/>
<evidence type="ECO:0000256" key="13">
    <source>
        <dbReference type="ARBA" id="ARBA00030702"/>
    </source>
</evidence>
<dbReference type="Pfam" id="PF01331">
    <property type="entry name" value="mRNA_cap_enzyme"/>
    <property type="match status" value="1"/>
</dbReference>
<evidence type="ECO:0000256" key="16">
    <source>
        <dbReference type="PIRNR" id="PIRNR036959"/>
    </source>
</evidence>
<dbReference type="GO" id="GO:0005524">
    <property type="term" value="F:ATP binding"/>
    <property type="evidence" value="ECO:0007669"/>
    <property type="project" value="InterPro"/>
</dbReference>
<dbReference type="PIRSF" id="PIRSF036959">
    <property type="entry name" value="mRNA_cap_alpha"/>
    <property type="match status" value="1"/>
</dbReference>
<dbReference type="GO" id="GO:0004484">
    <property type="term" value="F:mRNA guanylyltransferase activity"/>
    <property type="evidence" value="ECO:0007669"/>
    <property type="project" value="UniProtKB-EC"/>
</dbReference>
<dbReference type="GO" id="GO:0031533">
    <property type="term" value="C:mRNA capping enzyme complex"/>
    <property type="evidence" value="ECO:0007669"/>
    <property type="project" value="EnsemblFungi"/>
</dbReference>
<proteinExistence type="inferred from homology"/>
<keyword evidence="6 16" id="KW-0808">Transferase</keyword>
<feature type="domain" description="ATP-dependent DNA ligase family profile" evidence="19">
    <location>
        <begin position="136"/>
        <end position="296"/>
    </location>
</feature>
<evidence type="ECO:0000256" key="11">
    <source>
        <dbReference type="ARBA" id="ARBA00023242"/>
    </source>
</evidence>
<dbReference type="InterPro" id="IPR001339">
    <property type="entry name" value="mRNA_cap_enzyme_adenylation"/>
</dbReference>
<dbReference type="GO" id="GO:0003910">
    <property type="term" value="F:DNA ligase (ATP) activity"/>
    <property type="evidence" value="ECO:0007669"/>
    <property type="project" value="InterPro"/>
</dbReference>
<dbReference type="SUPFAM" id="SSF50249">
    <property type="entry name" value="Nucleic acid-binding proteins"/>
    <property type="match status" value="1"/>
</dbReference>
<evidence type="ECO:0000256" key="3">
    <source>
        <dbReference type="ARBA" id="ARBA00012475"/>
    </source>
</evidence>
<dbReference type="GO" id="GO:0099122">
    <property type="term" value="F:RNA polymerase II C-terminal domain binding"/>
    <property type="evidence" value="ECO:0007669"/>
    <property type="project" value="EnsemblFungi"/>
</dbReference>
<dbReference type="SUPFAM" id="SSF56091">
    <property type="entry name" value="DNA ligase/mRNA capping enzyme, catalytic domain"/>
    <property type="match status" value="1"/>
</dbReference>
<evidence type="ECO:0000256" key="17">
    <source>
        <dbReference type="PIRSR" id="PIRSR036959-1"/>
    </source>
</evidence>
<dbReference type="FunFam" id="3.30.470.30:FF:000011">
    <property type="entry name" value="mRNA-capping enzyme subunit alpha"/>
    <property type="match status" value="1"/>
</dbReference>
<evidence type="ECO:0000256" key="18">
    <source>
        <dbReference type="SAM" id="MobiDB-lite"/>
    </source>
</evidence>
<dbReference type="GO" id="GO:0008033">
    <property type="term" value="P:tRNA processing"/>
    <property type="evidence" value="ECO:0007669"/>
    <property type="project" value="EnsemblFungi"/>
</dbReference>
<feature type="compositionally biased region" description="Acidic residues" evidence="18">
    <location>
        <begin position="265"/>
        <end position="276"/>
    </location>
</feature>
<organism evidence="20 21">
    <name type="scientific">Niveomyces insectorum RCEF 264</name>
    <dbReference type="NCBI Taxonomy" id="1081102"/>
    <lineage>
        <taxon>Eukaryota</taxon>
        <taxon>Fungi</taxon>
        <taxon>Dikarya</taxon>
        <taxon>Ascomycota</taxon>
        <taxon>Pezizomycotina</taxon>
        <taxon>Sordariomycetes</taxon>
        <taxon>Hypocreomycetidae</taxon>
        <taxon>Hypocreales</taxon>
        <taxon>Cordycipitaceae</taxon>
        <taxon>Niveomyces</taxon>
    </lineage>
</organism>
<evidence type="ECO:0000256" key="2">
    <source>
        <dbReference type="ARBA" id="ARBA00010237"/>
    </source>
</evidence>
<keyword evidence="9 16" id="KW-0506">mRNA capping</keyword>
<dbReference type="Proteomes" id="UP000076874">
    <property type="component" value="Unassembled WGS sequence"/>
</dbReference>
<feature type="region of interest" description="Disordered" evidence="18">
    <location>
        <begin position="254"/>
        <end position="305"/>
    </location>
</feature>
<evidence type="ECO:0000256" key="9">
    <source>
        <dbReference type="ARBA" id="ARBA00023042"/>
    </source>
</evidence>
<dbReference type="InterPro" id="IPR013846">
    <property type="entry name" value="mRNA_cap_enzyme_C"/>
</dbReference>
<dbReference type="GO" id="GO:0005525">
    <property type="term" value="F:GTP binding"/>
    <property type="evidence" value="ECO:0007669"/>
    <property type="project" value="UniProtKB-KW"/>
</dbReference>
<name>A0A167NHI9_9HYPO</name>
<evidence type="ECO:0000256" key="14">
    <source>
        <dbReference type="ARBA" id="ARBA00044624"/>
    </source>
</evidence>
<dbReference type="CDD" id="cd07895">
    <property type="entry name" value="Adenylation_mRNA_capping"/>
    <property type="match status" value="1"/>
</dbReference>
<keyword evidence="7 16" id="KW-0548">Nucleotidyltransferase</keyword>
<feature type="active site" description="N6-GMP-lysine intermediate" evidence="17">
    <location>
        <position position="64"/>
    </location>
</feature>
<dbReference type="GO" id="GO:0045944">
    <property type="term" value="P:positive regulation of transcription by RNA polymerase II"/>
    <property type="evidence" value="ECO:0007669"/>
    <property type="project" value="EnsemblFungi"/>
</dbReference>
<evidence type="ECO:0000256" key="7">
    <source>
        <dbReference type="ARBA" id="ARBA00022695"/>
    </source>
</evidence>
<dbReference type="Pfam" id="PF03919">
    <property type="entry name" value="mRNA_cap_C"/>
    <property type="match status" value="1"/>
</dbReference>
<evidence type="ECO:0000256" key="10">
    <source>
        <dbReference type="ARBA" id="ARBA00023134"/>
    </source>
</evidence>
<comment type="similarity">
    <text evidence="2 16">Belongs to the eukaryotic GTase family.</text>
</comment>
<dbReference type="PROSITE" id="PS50160">
    <property type="entry name" value="DNA_LIGASE_A3"/>
    <property type="match status" value="1"/>
</dbReference>
<evidence type="ECO:0000256" key="15">
    <source>
        <dbReference type="ARBA" id="ARBA00047082"/>
    </source>
</evidence>
<accession>A0A167NHI9</accession>
<dbReference type="EMBL" id="AZHD01000019">
    <property type="protein sequence ID" value="OAA55563.1"/>
    <property type="molecule type" value="Genomic_DNA"/>
</dbReference>
<evidence type="ECO:0000256" key="4">
    <source>
        <dbReference type="ARBA" id="ARBA00019171"/>
    </source>
</evidence>
<evidence type="ECO:0000256" key="5">
    <source>
        <dbReference type="ARBA" id="ARBA00022664"/>
    </source>
</evidence>
<reference evidence="20 21" key="1">
    <citation type="journal article" date="2016" name="Genome Biol. Evol.">
        <title>Divergent and convergent evolution of fungal pathogenicity.</title>
        <authorList>
            <person name="Shang Y."/>
            <person name="Xiao G."/>
            <person name="Zheng P."/>
            <person name="Cen K."/>
            <person name="Zhan S."/>
            <person name="Wang C."/>
        </authorList>
    </citation>
    <scope>NUCLEOTIDE SEQUENCE [LARGE SCALE GENOMIC DNA]</scope>
    <source>
        <strain evidence="20 21">RCEF 264</strain>
    </source>
</reference>
<protein>
    <recommendedName>
        <fullName evidence="4 16">mRNA-capping enzyme subunit alpha</fullName>
        <ecNumber evidence="3 16">2.7.7.50</ecNumber>
    </recommendedName>
    <alternativeName>
        <fullName evidence="12 16">GTP--RNA guanylyltransferase</fullName>
    </alternativeName>
    <alternativeName>
        <fullName evidence="13 16">mRNA guanylyltransferase</fullName>
    </alternativeName>
</protein>
<evidence type="ECO:0000313" key="20">
    <source>
        <dbReference type="EMBL" id="OAA55563.1"/>
    </source>
</evidence>
<evidence type="ECO:0000313" key="21">
    <source>
        <dbReference type="Proteomes" id="UP000076874"/>
    </source>
</evidence>
<comment type="subunit">
    <text evidence="15">Heterodimer. The mRNA-capping enzyme is composed of two separate chains alpha and beta, respectively a mRNA guanylyltransferase and an mRNA 5'-triphosphate monophosphatase.</text>
</comment>
<dbReference type="InterPro" id="IPR051029">
    <property type="entry name" value="mRNA_Capping_Enz/RNA_Phosphat"/>
</dbReference>
<dbReference type="InterPro" id="IPR012310">
    <property type="entry name" value="DNA_ligase_ATP-dep_cent"/>
</dbReference>
<comment type="function">
    <text evidence="16">Second step of mRNA capping. Transfer of the GMP moiety of GTP to the 5'-end of RNA via an enzyme-GMP covalent reaction intermediate.</text>
</comment>
<dbReference type="InterPro" id="IPR017075">
    <property type="entry name" value="mRNA_cap_enzyme_alpha"/>
</dbReference>
<sequence length="421" mass="47818">MVGKLERIDAPGIRAEGAVLHSMRREVANLLRRQQLGFPGAQPVSFARKHIEELRKQDYYVCEKTDGVRYLLYLTEDEEGNEVQYLIDRKNDYWFLPPGWLHLPRVEDETGFHVKTLVDGELVVDDLGHGVTQPTYLVFDCLVLDNKDMTERTLDKRLGYFKEAVYKPYDALFRKYPEERPFQAFAVQMKDMQYSYGIEMMFRAVLPNLKHGNDGLIFTRCNTPYQPGTDPHILKWKPVAENTIDFRIQLRFRPLSPSGQNGSDGDGDDAMSDGDGDGSSSSNGHGHGHENGVNGGKKAATPGVPQLDYDGLPAADLFAYYGDNSPEPYRFFAPLHLTEDEWAAIKACGDPVANRIVECALDDQQRWRIHRFRDDKPEANHISVVNSVLESIRDSVSDQELKDAAKGFKEGWRARHQSAHR</sequence>
<evidence type="ECO:0000256" key="1">
    <source>
        <dbReference type="ARBA" id="ARBA00004123"/>
    </source>
</evidence>
<keyword evidence="11 16" id="KW-0539">Nucleus</keyword>
<comment type="subcellular location">
    <subcellularLocation>
        <location evidence="1 16">Nucleus</location>
    </subcellularLocation>
</comment>
<keyword evidence="21" id="KW-1185">Reference proteome</keyword>
<dbReference type="GO" id="GO:0006310">
    <property type="term" value="P:DNA recombination"/>
    <property type="evidence" value="ECO:0007669"/>
    <property type="project" value="InterPro"/>
</dbReference>
<evidence type="ECO:0000259" key="19">
    <source>
        <dbReference type="PROSITE" id="PS50160"/>
    </source>
</evidence>
<comment type="caution">
    <text evidence="20">The sequence shown here is derived from an EMBL/GenBank/DDBJ whole genome shotgun (WGS) entry which is preliminary data.</text>
</comment>
<evidence type="ECO:0000256" key="12">
    <source>
        <dbReference type="ARBA" id="ARBA00029909"/>
    </source>
</evidence>
<keyword evidence="10 16" id="KW-0342">GTP-binding</keyword>
<keyword evidence="8 16" id="KW-0547">Nucleotide-binding</keyword>
<keyword evidence="5 16" id="KW-0507">mRNA processing</keyword>
<dbReference type="AlphaFoldDB" id="A0A167NHI9"/>
<evidence type="ECO:0000256" key="8">
    <source>
        <dbReference type="ARBA" id="ARBA00022741"/>
    </source>
</evidence>
<dbReference type="PANTHER" id="PTHR10367">
    <property type="entry name" value="MRNA-CAPPING ENZYME"/>
    <property type="match status" value="1"/>
</dbReference>
<dbReference type="PANTHER" id="PTHR10367:SF17">
    <property type="entry name" value="MRNA-CAPPING ENZYME"/>
    <property type="match status" value="1"/>
</dbReference>
<dbReference type="InterPro" id="IPR012340">
    <property type="entry name" value="NA-bd_OB-fold"/>
</dbReference>
<dbReference type="Gene3D" id="3.30.470.30">
    <property type="entry name" value="DNA ligase/mRNA capping enzyme"/>
    <property type="match status" value="1"/>
</dbReference>
<dbReference type="GO" id="GO:0006370">
    <property type="term" value="P:7-methylguanosine mRNA capping"/>
    <property type="evidence" value="ECO:0007669"/>
    <property type="project" value="UniProtKB-KW"/>
</dbReference>
<dbReference type="GO" id="GO:0006281">
    <property type="term" value="P:DNA repair"/>
    <property type="evidence" value="ECO:0007669"/>
    <property type="project" value="InterPro"/>
</dbReference>
<dbReference type="Gene3D" id="2.40.50.140">
    <property type="entry name" value="Nucleic acid-binding proteins"/>
    <property type="match status" value="1"/>
</dbReference>
<gene>
    <name evidence="20" type="ORF">SPI_08247</name>
</gene>